<dbReference type="GeneID" id="106177918"/>
<evidence type="ECO:0000256" key="1">
    <source>
        <dbReference type="ARBA" id="ARBA00004323"/>
    </source>
</evidence>
<dbReference type="PANTHER" id="PTHR12137:SF54">
    <property type="entry name" value="CARBOHYDRATE SULFOTRANSFERASE"/>
    <property type="match status" value="1"/>
</dbReference>
<comment type="subcellular location">
    <subcellularLocation>
        <location evidence="1 9">Golgi apparatus membrane</location>
        <topology evidence="1 9">Single-pass type II membrane protein</topology>
    </subcellularLocation>
</comment>
<dbReference type="Proteomes" id="UP000085678">
    <property type="component" value="Unplaced"/>
</dbReference>
<name>A0A1S3K110_LINAN</name>
<dbReference type="InterPro" id="IPR018011">
    <property type="entry name" value="Carb_sulfotrans_8-10"/>
</dbReference>
<dbReference type="GO" id="GO:0000139">
    <property type="term" value="C:Golgi membrane"/>
    <property type="evidence" value="ECO:0007669"/>
    <property type="project" value="UniProtKB-SubCell"/>
</dbReference>
<dbReference type="OrthoDB" id="2019940at2759"/>
<dbReference type="GO" id="GO:0016051">
    <property type="term" value="P:carbohydrate biosynthetic process"/>
    <property type="evidence" value="ECO:0007669"/>
    <property type="project" value="InterPro"/>
</dbReference>
<keyword evidence="6 9" id="KW-0333">Golgi apparatus</keyword>
<evidence type="ECO:0000256" key="9">
    <source>
        <dbReference type="RuleBase" id="RU364020"/>
    </source>
</evidence>
<gene>
    <name evidence="11" type="primary">LOC106177918</name>
</gene>
<evidence type="ECO:0000256" key="6">
    <source>
        <dbReference type="ARBA" id="ARBA00023034"/>
    </source>
</evidence>
<dbReference type="GO" id="GO:0008146">
    <property type="term" value="F:sulfotransferase activity"/>
    <property type="evidence" value="ECO:0007669"/>
    <property type="project" value="InterPro"/>
</dbReference>
<dbReference type="InParanoid" id="A0A1S3K110"/>
<keyword evidence="7" id="KW-0472">Membrane</keyword>
<dbReference type="KEGG" id="lak:106177918"/>
<keyword evidence="4" id="KW-0812">Transmembrane</keyword>
<comment type="similarity">
    <text evidence="2 9">Belongs to the sulfotransferase 2 family.</text>
</comment>
<dbReference type="InterPro" id="IPR005331">
    <property type="entry name" value="Sulfotransferase"/>
</dbReference>
<evidence type="ECO:0000256" key="2">
    <source>
        <dbReference type="ARBA" id="ARBA00006339"/>
    </source>
</evidence>
<dbReference type="STRING" id="7574.A0A1S3K110"/>
<evidence type="ECO:0000313" key="10">
    <source>
        <dbReference type="Proteomes" id="UP000085678"/>
    </source>
</evidence>
<evidence type="ECO:0000256" key="4">
    <source>
        <dbReference type="ARBA" id="ARBA00022692"/>
    </source>
</evidence>
<keyword evidence="3 9" id="KW-0808">Transferase</keyword>
<keyword evidence="8 9" id="KW-0325">Glycoprotein</keyword>
<evidence type="ECO:0000313" key="11">
    <source>
        <dbReference type="RefSeq" id="XP_013416315.1"/>
    </source>
</evidence>
<dbReference type="RefSeq" id="XP_013416315.1">
    <property type="nucleotide sequence ID" value="XM_013560861.1"/>
</dbReference>
<accession>A0A1S3K110</accession>
<evidence type="ECO:0000256" key="3">
    <source>
        <dbReference type="ARBA" id="ARBA00022679"/>
    </source>
</evidence>
<dbReference type="EC" id="2.8.2.-" evidence="9"/>
<sequence>MNWRFVFLRLAGKLAPSTTLFEVQEESRRFYRAITHFEDLGRRKREVILRDYLKVVFVRHPLVRLLSAYRMLADGNTVLANLFKMLKTQNGGTVSLKSFVGFIIKSYDPSKGVLTREKRLGDDHWAEYFQLCDPCSVQYDIIGHLEEKEDASNFLKLISANFTFPSLESVNDTAARHRVHGDTAQKMEESYAEIEEADLRRLLEVFRTDAQLFGYDLTKMD</sequence>
<protein>
    <recommendedName>
        <fullName evidence="9">Carbohydrate sulfotransferase</fullName>
        <ecNumber evidence="9">2.8.2.-</ecNumber>
    </recommendedName>
</protein>
<organism evidence="10 11">
    <name type="scientific">Lingula anatina</name>
    <name type="common">Brachiopod</name>
    <name type="synonym">Lingula unguis</name>
    <dbReference type="NCBI Taxonomy" id="7574"/>
    <lineage>
        <taxon>Eukaryota</taxon>
        <taxon>Metazoa</taxon>
        <taxon>Spiralia</taxon>
        <taxon>Lophotrochozoa</taxon>
        <taxon>Brachiopoda</taxon>
        <taxon>Linguliformea</taxon>
        <taxon>Lingulata</taxon>
        <taxon>Lingulida</taxon>
        <taxon>Linguloidea</taxon>
        <taxon>Lingulidae</taxon>
        <taxon>Lingula</taxon>
    </lineage>
</organism>
<keyword evidence="9" id="KW-0119">Carbohydrate metabolism</keyword>
<evidence type="ECO:0000256" key="7">
    <source>
        <dbReference type="ARBA" id="ARBA00023136"/>
    </source>
</evidence>
<evidence type="ECO:0000256" key="8">
    <source>
        <dbReference type="ARBA" id="ARBA00023180"/>
    </source>
</evidence>
<dbReference type="AlphaFoldDB" id="A0A1S3K110"/>
<dbReference type="PANTHER" id="PTHR12137">
    <property type="entry name" value="CARBOHYDRATE SULFOTRANSFERASE"/>
    <property type="match status" value="1"/>
</dbReference>
<proteinExistence type="inferred from homology"/>
<keyword evidence="9" id="KW-0735">Signal-anchor</keyword>
<keyword evidence="10" id="KW-1185">Reference proteome</keyword>
<dbReference type="Pfam" id="PF03567">
    <property type="entry name" value="Sulfotransfer_2"/>
    <property type="match status" value="1"/>
</dbReference>
<evidence type="ECO:0000256" key="5">
    <source>
        <dbReference type="ARBA" id="ARBA00022989"/>
    </source>
</evidence>
<keyword evidence="5" id="KW-1133">Transmembrane helix</keyword>
<reference evidence="11" key="1">
    <citation type="submission" date="2025-08" db="UniProtKB">
        <authorList>
            <consortium name="RefSeq"/>
        </authorList>
    </citation>
    <scope>IDENTIFICATION</scope>
    <source>
        <tissue evidence="11">Gonads</tissue>
    </source>
</reference>